<dbReference type="PANTHER" id="PTHR33392">
    <property type="entry name" value="POLYISOPRENYL-TEICHOIC ACID--PEPTIDOGLYCAN TEICHOIC ACID TRANSFERASE TAGU"/>
    <property type="match status" value="1"/>
</dbReference>
<feature type="compositionally biased region" description="Low complexity" evidence="2">
    <location>
        <begin position="256"/>
        <end position="271"/>
    </location>
</feature>
<evidence type="ECO:0008006" key="7">
    <source>
        <dbReference type="Google" id="ProtNLM"/>
    </source>
</evidence>
<evidence type="ECO:0000313" key="6">
    <source>
        <dbReference type="Proteomes" id="UP001501414"/>
    </source>
</evidence>
<dbReference type="Gene3D" id="3.40.630.190">
    <property type="entry name" value="LCP protein"/>
    <property type="match status" value="1"/>
</dbReference>
<accession>A0ABN1XZE4</accession>
<dbReference type="Pfam" id="PF03816">
    <property type="entry name" value="LytR_cpsA_psr"/>
    <property type="match status" value="1"/>
</dbReference>
<evidence type="ECO:0000256" key="1">
    <source>
        <dbReference type="ARBA" id="ARBA00006068"/>
    </source>
</evidence>
<feature type="compositionally biased region" description="Pro residues" evidence="2">
    <location>
        <begin position="89"/>
        <end position="103"/>
    </location>
</feature>
<comment type="caution">
    <text evidence="5">The sequence shown here is derived from an EMBL/GenBank/DDBJ whole genome shotgun (WGS) entry which is preliminary data.</text>
</comment>
<comment type="similarity">
    <text evidence="1">Belongs to the LytR/CpsA/Psr (LCP) family.</text>
</comment>
<reference evidence="5 6" key="1">
    <citation type="journal article" date="2019" name="Int. J. Syst. Evol. Microbiol.">
        <title>The Global Catalogue of Microorganisms (GCM) 10K type strain sequencing project: providing services to taxonomists for standard genome sequencing and annotation.</title>
        <authorList>
            <consortium name="The Broad Institute Genomics Platform"/>
            <consortium name="The Broad Institute Genome Sequencing Center for Infectious Disease"/>
            <person name="Wu L."/>
            <person name="Ma J."/>
        </authorList>
    </citation>
    <scope>NUCLEOTIDE SEQUENCE [LARGE SCALE GENOMIC DNA]</scope>
    <source>
        <strain evidence="5 6">JCM 11896</strain>
    </source>
</reference>
<dbReference type="PANTHER" id="PTHR33392:SF6">
    <property type="entry name" value="POLYISOPRENYL-TEICHOIC ACID--PEPTIDOGLYCAN TEICHOIC ACID TRANSFERASE TAGU"/>
    <property type="match status" value="1"/>
</dbReference>
<evidence type="ECO:0000313" key="5">
    <source>
        <dbReference type="EMBL" id="GAA1393723.1"/>
    </source>
</evidence>
<gene>
    <name evidence="5" type="ORF">GCM10009613_40690</name>
</gene>
<feature type="compositionally biased region" description="Low complexity" evidence="2">
    <location>
        <begin position="185"/>
        <end position="243"/>
    </location>
</feature>
<organism evidence="5 6">
    <name type="scientific">Pseudonocardia kongjuensis</name>
    <dbReference type="NCBI Taxonomy" id="102227"/>
    <lineage>
        <taxon>Bacteria</taxon>
        <taxon>Bacillati</taxon>
        <taxon>Actinomycetota</taxon>
        <taxon>Actinomycetes</taxon>
        <taxon>Pseudonocardiales</taxon>
        <taxon>Pseudonocardiaceae</taxon>
        <taxon>Pseudonocardia</taxon>
    </lineage>
</organism>
<sequence>MQDGDDDGHRPRRTRRRADAADPPDQPADDRPGSPPGPTGSGRQVPPGPVPPAGVRRVRGGRVPRHPGGPAPGGSRPGGPAPTGSGPAGPAPTTPAPGMPGPVLPGRGPARSGPATPPPGLPRATGTGGHHPAGGPTPPPPDHRNPAGGPTPPPPGSRNPATPAPGLPRPVGTGGHDPAGPGPAVPTTGATGHPGPAVPATGATGRPGPAVPTTGATGHPGPAVPTTGATGHPGPAVPATGATGRHGPAGSTGGVPATDRPAAAPTGPARTGPDDAPNGDRRAAPEPPAAPGRGPGPERATPERGAGERRTGERGAGERGAGERAAAPERAAEGRKAAGKAPARSATDSRETQISAVPRRLRRRYADEVADEPPAGAPGGTGAAAGPGNAADAGNPAGATVTGAPATGPAAAGPTAAGATAGSATAAGATAGGATAGSATAGGATAGSATAGGATEATGATPTRPDHRRWARIGAAAAAALVLVTTAFGFSARGQVYDGIRPAAALAPDSDAILDADTQTGDRNILVLGLQADRADAPESARTDTAVLVHQPAGGGQPVTLSVPATLEVARPPCDRWDPATGSYGDTVPAESRTAFATAYDVGGPACTVGVVQQLTGIPVTGVVALDLAGTPELVDAVGGIRVCTERPVVDPVLGPVVEGSGSVPLDGPLALRFAAAAATADSSPANRVQRQQRVLGAALGDALSTTSLLTPGAAGRAAEGVSAAIVADGVDAGEILTLARGLGRAGTAGDGSTPLFLGLPVSETPNTRGHLELQRSDARALFAALRKHEPLPESATAPAARSAAAPATAGTVVDLVDATGSPGSVDRIAENLRERGYEIGAVRTGDPAEGATVRYSPDRTDAAGTLVGVLPGAWPAPDPTGSGRLEIVVGATGTAPVQAVPADDADCS</sequence>
<evidence type="ECO:0000259" key="4">
    <source>
        <dbReference type="Pfam" id="PF13399"/>
    </source>
</evidence>
<proteinExistence type="inferred from homology"/>
<evidence type="ECO:0000259" key="3">
    <source>
        <dbReference type="Pfam" id="PF03816"/>
    </source>
</evidence>
<feature type="compositionally biased region" description="Low complexity" evidence="2">
    <location>
        <begin position="386"/>
        <end position="429"/>
    </location>
</feature>
<dbReference type="EMBL" id="BAAAJK010000024">
    <property type="protein sequence ID" value="GAA1393723.1"/>
    <property type="molecule type" value="Genomic_DNA"/>
</dbReference>
<dbReference type="InterPro" id="IPR004474">
    <property type="entry name" value="LytR_CpsA_psr"/>
</dbReference>
<keyword evidence="6" id="KW-1185">Reference proteome</keyword>
<dbReference type="InterPro" id="IPR027381">
    <property type="entry name" value="LytR/CpsA/Psr_C"/>
</dbReference>
<dbReference type="InterPro" id="IPR050922">
    <property type="entry name" value="LytR/CpsA/Psr_CW_biosynth"/>
</dbReference>
<feature type="compositionally biased region" description="Basic and acidic residues" evidence="2">
    <location>
        <begin position="300"/>
        <end position="336"/>
    </location>
</feature>
<feature type="compositionally biased region" description="Basic residues" evidence="2">
    <location>
        <begin position="56"/>
        <end position="65"/>
    </location>
</feature>
<dbReference type="Proteomes" id="UP001501414">
    <property type="component" value="Unassembled WGS sequence"/>
</dbReference>
<name>A0ABN1XZE4_9PSEU</name>
<feature type="region of interest" description="Disordered" evidence="2">
    <location>
        <begin position="1"/>
        <end position="466"/>
    </location>
</feature>
<evidence type="ECO:0000256" key="2">
    <source>
        <dbReference type="SAM" id="MobiDB-lite"/>
    </source>
</evidence>
<dbReference type="NCBIfam" id="TIGR00350">
    <property type="entry name" value="lytR_cpsA_psr"/>
    <property type="match status" value="1"/>
</dbReference>
<dbReference type="Pfam" id="PF13399">
    <property type="entry name" value="LytR_C"/>
    <property type="match status" value="1"/>
</dbReference>
<feature type="compositionally biased region" description="Low complexity" evidence="2">
    <location>
        <begin position="436"/>
        <end position="463"/>
    </location>
</feature>
<feature type="domain" description="Cell envelope-related transcriptional attenuator" evidence="3">
    <location>
        <begin position="542"/>
        <end position="700"/>
    </location>
</feature>
<feature type="compositionally biased region" description="Pro residues" evidence="2">
    <location>
        <begin position="149"/>
        <end position="168"/>
    </location>
</feature>
<feature type="domain" description="LytR/CpsA/Psr regulator C-terminal" evidence="4">
    <location>
        <begin position="814"/>
        <end position="892"/>
    </location>
</feature>
<protein>
    <recommendedName>
        <fullName evidence="7">LytR family transcriptional attenuator</fullName>
    </recommendedName>
</protein>